<gene>
    <name evidence="2" type="ORF">SAMN06265371_107168</name>
</gene>
<feature type="chain" id="PRO_5012602073" description="Ig-like domain (Group 2)" evidence="1">
    <location>
        <begin position="26"/>
        <end position="470"/>
    </location>
</feature>
<organism evidence="2 3">
    <name type="scientific">Lutibacter agarilyticus</name>
    <dbReference type="NCBI Taxonomy" id="1109740"/>
    <lineage>
        <taxon>Bacteria</taxon>
        <taxon>Pseudomonadati</taxon>
        <taxon>Bacteroidota</taxon>
        <taxon>Flavobacteriia</taxon>
        <taxon>Flavobacteriales</taxon>
        <taxon>Flavobacteriaceae</taxon>
        <taxon>Lutibacter</taxon>
    </lineage>
</organism>
<keyword evidence="3" id="KW-1185">Reference proteome</keyword>
<proteinExistence type="predicted"/>
<dbReference type="Gene3D" id="2.60.120.430">
    <property type="entry name" value="Galactose-binding lectin"/>
    <property type="match status" value="1"/>
</dbReference>
<reference evidence="2 3" key="1">
    <citation type="submission" date="2017-06" db="EMBL/GenBank/DDBJ databases">
        <authorList>
            <person name="Kim H.J."/>
            <person name="Triplett B.A."/>
        </authorList>
    </citation>
    <scope>NUCLEOTIDE SEQUENCE [LARGE SCALE GENOMIC DNA]</scope>
    <source>
        <strain evidence="2 3">DSM 29150</strain>
    </source>
</reference>
<dbReference type="PROSITE" id="PS51257">
    <property type="entry name" value="PROKAR_LIPOPROTEIN"/>
    <property type="match status" value="1"/>
</dbReference>
<dbReference type="SUPFAM" id="SSF49785">
    <property type="entry name" value="Galactose-binding domain-like"/>
    <property type="match status" value="1"/>
</dbReference>
<dbReference type="InterPro" id="IPR008964">
    <property type="entry name" value="Invasin/intimin_cell_adhesion"/>
</dbReference>
<dbReference type="Proteomes" id="UP000198384">
    <property type="component" value="Unassembled WGS sequence"/>
</dbReference>
<protein>
    <recommendedName>
        <fullName evidence="4">Ig-like domain (Group 2)</fullName>
    </recommendedName>
</protein>
<dbReference type="InterPro" id="IPR008979">
    <property type="entry name" value="Galactose-bd-like_sf"/>
</dbReference>
<feature type="signal peptide" evidence="1">
    <location>
        <begin position="1"/>
        <end position="25"/>
    </location>
</feature>
<evidence type="ECO:0008006" key="4">
    <source>
        <dbReference type="Google" id="ProtNLM"/>
    </source>
</evidence>
<dbReference type="EMBL" id="FZNT01000007">
    <property type="protein sequence ID" value="SNR64176.1"/>
    <property type="molecule type" value="Genomic_DNA"/>
</dbReference>
<dbReference type="RefSeq" id="WP_089382157.1">
    <property type="nucleotide sequence ID" value="NZ_FZNT01000007.1"/>
</dbReference>
<dbReference type="OrthoDB" id="5381604at2"/>
<accession>A0A238XYP9</accession>
<name>A0A238XYP9_9FLAO</name>
<sequence length="470" mass="52352">MKNIKFIYSKIILLSALLAFSTVSCERTISDEVKFEINNSTGEIFTDSPIGLGSNFYFPFEGSKATAWTVDEKEGYESQASMRIDVPNVNDPEGNYAGAIFRIDGAGRDLTEYDALTFWAKASRGVTIGGMGFGTDFFEDKYQVALSDLSLSTNWVKYTIPIPDSDKLFDERGMFWYSAGTQGTGGYGYTFWIDDLQFEKLGTIAQPRPTIFNGEDLTLETFIGVTAQMSDLKQTFNLGSGLNQTVSPAPSYYDFKSSDRSVATVNEYGVVNVLSEGTAVITASLANVTAEGSITINSVGDFDLAPIPIRNPNNVVSIFSDTYNSIPVDFFNGYWEPYQTTQSTLFAIDGNNMLSYTNFNFVGNQFSNPTVDASQYSNVHINMYIPKVPANMDFLITIVDFGEDNAQGGGDDSREQIFFDKAIWVEKDWITLEFPITMTNKNNIGQIIYENINFSSLESFYLDNIYFYSE</sequence>
<keyword evidence="1" id="KW-0732">Signal</keyword>
<dbReference type="Gene3D" id="2.60.40.1080">
    <property type="match status" value="1"/>
</dbReference>
<evidence type="ECO:0000313" key="2">
    <source>
        <dbReference type="EMBL" id="SNR64176.1"/>
    </source>
</evidence>
<dbReference type="AlphaFoldDB" id="A0A238XYP9"/>
<dbReference type="SUPFAM" id="SSF49373">
    <property type="entry name" value="Invasin/intimin cell-adhesion fragments"/>
    <property type="match status" value="1"/>
</dbReference>
<evidence type="ECO:0000256" key="1">
    <source>
        <dbReference type="SAM" id="SignalP"/>
    </source>
</evidence>
<evidence type="ECO:0000313" key="3">
    <source>
        <dbReference type="Proteomes" id="UP000198384"/>
    </source>
</evidence>